<dbReference type="PRINTS" id="PR00367">
    <property type="entry name" value="ETHRSPELEMNT"/>
</dbReference>
<accession>A0A5N6PVT2</accession>
<sequence>MLDFPESSPENQETVYGNKPRRRRKTTTKSKNAMKTVRIICHDPDMTDSSDDEGPKCKTIVREIKIPGIEFPATGSIHDSNNNVKNSRKPKKGLTRTLSHPMMTSRSKYRGVRLRESGNWAAEIRDPFKKMRVWLGTYSTPEGASQAYEIKKLEFEKMAESLKIPIKKPVSVNTKPALDSKKPVSIHTKPALDYKKPVSDYKKPVGSEESIGIIPHTSPSSVLEVESSSVSRIFINHNKKMETFNDKSLDVSSDLGFLEPVDEGLTLAEISKDLDLGLELGAQFLDSLVAPLDGFGSIDDLKLCGVDDGASFGLPDWDFGELKNEELAWINTLRIDEPLR</sequence>
<dbReference type="InterPro" id="IPR001471">
    <property type="entry name" value="AP2/ERF_dom"/>
</dbReference>
<organism evidence="8 9">
    <name type="scientific">Mikania micrantha</name>
    <name type="common">bitter vine</name>
    <dbReference type="NCBI Taxonomy" id="192012"/>
    <lineage>
        <taxon>Eukaryota</taxon>
        <taxon>Viridiplantae</taxon>
        <taxon>Streptophyta</taxon>
        <taxon>Embryophyta</taxon>
        <taxon>Tracheophyta</taxon>
        <taxon>Spermatophyta</taxon>
        <taxon>Magnoliopsida</taxon>
        <taxon>eudicotyledons</taxon>
        <taxon>Gunneridae</taxon>
        <taxon>Pentapetalae</taxon>
        <taxon>asterids</taxon>
        <taxon>campanulids</taxon>
        <taxon>Asterales</taxon>
        <taxon>Asteraceae</taxon>
        <taxon>Asteroideae</taxon>
        <taxon>Heliantheae alliance</taxon>
        <taxon>Eupatorieae</taxon>
        <taxon>Mikania</taxon>
    </lineage>
</organism>
<dbReference type="GO" id="GO:0003677">
    <property type="term" value="F:DNA binding"/>
    <property type="evidence" value="ECO:0007669"/>
    <property type="project" value="UniProtKB-KW"/>
</dbReference>
<evidence type="ECO:0000256" key="3">
    <source>
        <dbReference type="ARBA" id="ARBA00023125"/>
    </source>
</evidence>
<dbReference type="AlphaFoldDB" id="A0A5N6PVT2"/>
<name>A0A5N6PVT2_9ASTR</name>
<evidence type="ECO:0000256" key="6">
    <source>
        <dbReference type="SAM" id="MobiDB-lite"/>
    </source>
</evidence>
<evidence type="ECO:0000256" key="1">
    <source>
        <dbReference type="ARBA" id="ARBA00004123"/>
    </source>
</evidence>
<keyword evidence="2" id="KW-0805">Transcription regulation</keyword>
<dbReference type="EMBL" id="SZYD01000002">
    <property type="protein sequence ID" value="KAD7116660.1"/>
    <property type="molecule type" value="Genomic_DNA"/>
</dbReference>
<dbReference type="InterPro" id="IPR050913">
    <property type="entry name" value="AP2/ERF_ERF"/>
</dbReference>
<dbReference type="InterPro" id="IPR036955">
    <property type="entry name" value="AP2/ERF_dom_sf"/>
</dbReference>
<dbReference type="PROSITE" id="PS51032">
    <property type="entry name" value="AP2_ERF"/>
    <property type="match status" value="1"/>
</dbReference>
<evidence type="ECO:0000313" key="9">
    <source>
        <dbReference type="Proteomes" id="UP000326396"/>
    </source>
</evidence>
<dbReference type="PANTHER" id="PTHR31194:SF62">
    <property type="entry name" value="ETHYLENE-RESPONSIVE TRANSCRIPTION FACTOR ERF118"/>
    <property type="match status" value="1"/>
</dbReference>
<dbReference type="OrthoDB" id="1917565at2759"/>
<comment type="subcellular location">
    <subcellularLocation>
        <location evidence="1">Nucleus</location>
    </subcellularLocation>
</comment>
<evidence type="ECO:0000256" key="2">
    <source>
        <dbReference type="ARBA" id="ARBA00023015"/>
    </source>
</evidence>
<evidence type="ECO:0000256" key="5">
    <source>
        <dbReference type="ARBA" id="ARBA00023242"/>
    </source>
</evidence>
<evidence type="ECO:0000259" key="7">
    <source>
        <dbReference type="PROSITE" id="PS51032"/>
    </source>
</evidence>
<evidence type="ECO:0000313" key="8">
    <source>
        <dbReference type="EMBL" id="KAD7116660.1"/>
    </source>
</evidence>
<dbReference type="PANTHER" id="PTHR31194">
    <property type="entry name" value="SHN SHINE , DNA BINDING / TRANSCRIPTION FACTOR"/>
    <property type="match status" value="1"/>
</dbReference>
<dbReference type="GO" id="GO:0005634">
    <property type="term" value="C:nucleus"/>
    <property type="evidence" value="ECO:0007669"/>
    <property type="project" value="UniProtKB-SubCell"/>
</dbReference>
<dbReference type="SMART" id="SM00380">
    <property type="entry name" value="AP2"/>
    <property type="match status" value="1"/>
</dbReference>
<keyword evidence="3" id="KW-0238">DNA-binding</keyword>
<dbReference type="InterPro" id="IPR016177">
    <property type="entry name" value="DNA-bd_dom_sf"/>
</dbReference>
<dbReference type="CDD" id="cd00018">
    <property type="entry name" value="AP2"/>
    <property type="match status" value="1"/>
</dbReference>
<dbReference type="SUPFAM" id="SSF54171">
    <property type="entry name" value="DNA-binding domain"/>
    <property type="match status" value="1"/>
</dbReference>
<dbReference type="GO" id="GO:0003700">
    <property type="term" value="F:DNA-binding transcription factor activity"/>
    <property type="evidence" value="ECO:0007669"/>
    <property type="project" value="InterPro"/>
</dbReference>
<proteinExistence type="predicted"/>
<feature type="region of interest" description="Disordered" evidence="6">
    <location>
        <begin position="1"/>
        <end position="35"/>
    </location>
</feature>
<keyword evidence="9" id="KW-1185">Reference proteome</keyword>
<feature type="compositionally biased region" description="Basic residues" evidence="6">
    <location>
        <begin position="19"/>
        <end position="28"/>
    </location>
</feature>
<dbReference type="Proteomes" id="UP000326396">
    <property type="component" value="Linkage Group LG10"/>
</dbReference>
<dbReference type="Gene3D" id="3.30.730.10">
    <property type="entry name" value="AP2/ERF domain"/>
    <property type="match status" value="1"/>
</dbReference>
<comment type="caution">
    <text evidence="8">The sequence shown here is derived from an EMBL/GenBank/DDBJ whole genome shotgun (WGS) entry which is preliminary data.</text>
</comment>
<keyword evidence="5" id="KW-0539">Nucleus</keyword>
<evidence type="ECO:0000256" key="4">
    <source>
        <dbReference type="ARBA" id="ARBA00023163"/>
    </source>
</evidence>
<feature type="region of interest" description="Disordered" evidence="6">
    <location>
        <begin position="71"/>
        <end position="95"/>
    </location>
</feature>
<keyword evidence="4" id="KW-0804">Transcription</keyword>
<dbReference type="Pfam" id="PF00847">
    <property type="entry name" value="AP2"/>
    <property type="match status" value="1"/>
</dbReference>
<reference evidence="8 9" key="1">
    <citation type="submission" date="2019-05" db="EMBL/GenBank/DDBJ databases">
        <title>Mikania micrantha, genome provides insights into the molecular mechanism of rapid growth.</title>
        <authorList>
            <person name="Liu B."/>
        </authorList>
    </citation>
    <scope>NUCLEOTIDE SEQUENCE [LARGE SCALE GENOMIC DNA]</scope>
    <source>
        <strain evidence="8">NLD-2019</strain>
        <tissue evidence="8">Leaf</tissue>
    </source>
</reference>
<gene>
    <name evidence="8" type="ORF">E3N88_03928</name>
</gene>
<protein>
    <recommendedName>
        <fullName evidence="7">AP2/ERF domain-containing protein</fullName>
    </recommendedName>
</protein>
<feature type="domain" description="AP2/ERF" evidence="7">
    <location>
        <begin position="108"/>
        <end position="165"/>
    </location>
</feature>